<dbReference type="PROSITE" id="PS50893">
    <property type="entry name" value="ABC_TRANSPORTER_2"/>
    <property type="match status" value="1"/>
</dbReference>
<dbReference type="GO" id="GO:0005524">
    <property type="term" value="F:ATP binding"/>
    <property type="evidence" value="ECO:0007669"/>
    <property type="project" value="UniProtKB-KW"/>
</dbReference>
<evidence type="ECO:0000256" key="3">
    <source>
        <dbReference type="ARBA" id="ARBA00022840"/>
    </source>
</evidence>
<evidence type="ECO:0000256" key="1">
    <source>
        <dbReference type="ARBA" id="ARBA00022448"/>
    </source>
</evidence>
<dbReference type="PANTHER" id="PTHR24220">
    <property type="entry name" value="IMPORT ATP-BINDING PROTEIN"/>
    <property type="match status" value="1"/>
</dbReference>
<evidence type="ECO:0000313" key="6">
    <source>
        <dbReference type="Proteomes" id="UP000189177"/>
    </source>
</evidence>
<dbReference type="InterPro" id="IPR027417">
    <property type="entry name" value="P-loop_NTPase"/>
</dbReference>
<proteinExistence type="predicted"/>
<keyword evidence="1" id="KW-0813">Transport</keyword>
<dbReference type="STRING" id="252474.B1A74_02685"/>
<dbReference type="PANTHER" id="PTHR24220:SF659">
    <property type="entry name" value="TRANSPORTER, PUTATIVE-RELATED"/>
    <property type="match status" value="1"/>
</dbReference>
<accession>A0A1V3A146</accession>
<dbReference type="Proteomes" id="UP000189177">
    <property type="component" value="Unassembled WGS sequence"/>
</dbReference>
<keyword evidence="6" id="KW-1185">Reference proteome</keyword>
<dbReference type="SUPFAM" id="SSF52540">
    <property type="entry name" value="P-loop containing nucleoside triphosphate hydrolases"/>
    <property type="match status" value="1"/>
</dbReference>
<dbReference type="SMART" id="SM00382">
    <property type="entry name" value="AAA"/>
    <property type="match status" value="1"/>
</dbReference>
<dbReference type="CDD" id="cd03255">
    <property type="entry name" value="ABC_MJ0796_LolCDE_FtsE"/>
    <property type="match status" value="1"/>
</dbReference>
<dbReference type="GO" id="GO:0005886">
    <property type="term" value="C:plasma membrane"/>
    <property type="evidence" value="ECO:0007669"/>
    <property type="project" value="TreeGrafter"/>
</dbReference>
<dbReference type="GO" id="GO:0016887">
    <property type="term" value="F:ATP hydrolysis activity"/>
    <property type="evidence" value="ECO:0007669"/>
    <property type="project" value="InterPro"/>
</dbReference>
<dbReference type="InterPro" id="IPR017911">
    <property type="entry name" value="MacB-like_ATP-bd"/>
</dbReference>
<evidence type="ECO:0000259" key="4">
    <source>
        <dbReference type="PROSITE" id="PS50893"/>
    </source>
</evidence>
<evidence type="ECO:0000256" key="2">
    <source>
        <dbReference type="ARBA" id="ARBA00022741"/>
    </source>
</evidence>
<keyword evidence="3" id="KW-0067">ATP-binding</keyword>
<dbReference type="OrthoDB" id="66958at2"/>
<name>A0A1V3A146_9GAMM</name>
<dbReference type="Gene3D" id="3.40.50.300">
    <property type="entry name" value="P-loop containing nucleotide triphosphate hydrolases"/>
    <property type="match status" value="1"/>
</dbReference>
<dbReference type="InterPro" id="IPR003439">
    <property type="entry name" value="ABC_transporter-like_ATP-bd"/>
</dbReference>
<dbReference type="PROSITE" id="PS00211">
    <property type="entry name" value="ABC_TRANSPORTER_1"/>
    <property type="match status" value="1"/>
</dbReference>
<keyword evidence="2" id="KW-0547">Nucleotide-binding</keyword>
<dbReference type="InterPro" id="IPR003593">
    <property type="entry name" value="AAA+_ATPase"/>
</dbReference>
<feature type="domain" description="ABC transporter" evidence="4">
    <location>
        <begin position="1"/>
        <end position="230"/>
    </location>
</feature>
<dbReference type="GO" id="GO:0022857">
    <property type="term" value="F:transmembrane transporter activity"/>
    <property type="evidence" value="ECO:0007669"/>
    <property type="project" value="TreeGrafter"/>
</dbReference>
<comment type="caution">
    <text evidence="5">The sequence shown here is derived from an EMBL/GenBank/DDBJ whole genome shotgun (WGS) entry which is preliminary data.</text>
</comment>
<sequence>MSSLAFAYPGTPDTPVLRGVDLTLAPGERVAIVGESGSGKSTLLHLAAGLEHPGEGEVRLAGASLGALDEAGRTRLRRRVAGIVFQSFHLIPTLDARENVMLALELAGLPDDVPGRRARVAERRRRADAALAAVGLEGLGGRLPEALSGGEQQRVAIARALVHQPALILADEPTGNLDSVTGESVFSLLLEQVATHDSALLLVTHSAELAGRLDRIYTMRDGRLEGAARP</sequence>
<dbReference type="Pfam" id="PF00005">
    <property type="entry name" value="ABC_tran"/>
    <property type="match status" value="1"/>
</dbReference>
<reference evidence="5 6" key="1">
    <citation type="submission" date="2017-02" db="EMBL/GenBank/DDBJ databases">
        <title>Genomic diversity within the haloalkaliphilic genus Thioalkalivibrio.</title>
        <authorList>
            <person name="Ahn A.-C."/>
            <person name="Meier-Kolthoff J."/>
            <person name="Overmars L."/>
            <person name="Richter M."/>
            <person name="Woyke T."/>
            <person name="Sorokin D.Y."/>
            <person name="Muyzer G."/>
        </authorList>
    </citation>
    <scope>NUCLEOTIDE SEQUENCE [LARGE SCALE GENOMIC DNA]</scope>
    <source>
        <strain evidence="5 6">HL17</strain>
    </source>
</reference>
<dbReference type="EMBL" id="MUZR01000007">
    <property type="protein sequence ID" value="OOC11051.1"/>
    <property type="molecule type" value="Genomic_DNA"/>
</dbReference>
<evidence type="ECO:0000313" key="5">
    <source>
        <dbReference type="EMBL" id="OOC11051.1"/>
    </source>
</evidence>
<protein>
    <submittedName>
        <fullName evidence="5">ABC transporter</fullName>
    </submittedName>
</protein>
<gene>
    <name evidence="5" type="ORF">B1A74_02685</name>
</gene>
<dbReference type="InterPro" id="IPR017871">
    <property type="entry name" value="ABC_transporter-like_CS"/>
</dbReference>
<dbReference type="InterPro" id="IPR015854">
    <property type="entry name" value="ABC_transpr_LolD-like"/>
</dbReference>
<organism evidence="5 6">
    <name type="scientific">Thioalkalivibrio halophilus</name>
    <dbReference type="NCBI Taxonomy" id="252474"/>
    <lineage>
        <taxon>Bacteria</taxon>
        <taxon>Pseudomonadati</taxon>
        <taxon>Pseudomonadota</taxon>
        <taxon>Gammaproteobacteria</taxon>
        <taxon>Chromatiales</taxon>
        <taxon>Ectothiorhodospiraceae</taxon>
        <taxon>Thioalkalivibrio</taxon>
    </lineage>
</organism>
<dbReference type="AlphaFoldDB" id="A0A1V3A146"/>